<dbReference type="InterPro" id="IPR006533">
    <property type="entry name" value="T6SS_Vgr_RhsGE"/>
</dbReference>
<dbReference type="SUPFAM" id="SSF69255">
    <property type="entry name" value="gp5 N-terminal domain-like"/>
    <property type="match status" value="1"/>
</dbReference>
<evidence type="ECO:0000259" key="1">
    <source>
        <dbReference type="Pfam" id="PF04717"/>
    </source>
</evidence>
<reference evidence="2 3" key="2">
    <citation type="journal article" date="2022" name="Mar. Drugs">
        <title>Bioassay-Guided Fractionation Leads to the Detection of Cholic Acid Generated by the Rare Thalassomonas sp.</title>
        <authorList>
            <person name="Pheiffer F."/>
            <person name="Schneider Y.K."/>
            <person name="Hansen E.H."/>
            <person name="Andersen J.H."/>
            <person name="Isaksson J."/>
            <person name="Busche T."/>
            <person name="R C."/>
            <person name="Kalinowski J."/>
            <person name="Zyl L.V."/>
            <person name="Trindade M."/>
        </authorList>
    </citation>
    <scope>NUCLEOTIDE SEQUENCE [LARGE SCALE GENOMIC DNA]</scope>
    <source>
        <strain evidence="2 3">XOM25</strain>
    </source>
</reference>
<dbReference type="AlphaFoldDB" id="A0AAE9YYU8"/>
<reference evidence="2 3" key="1">
    <citation type="journal article" date="2015" name="Genome Announc.">
        <title>Draft Genome Sequences of Marine Isolates of Thalassomonas viridans and Thalassomonas actiniarum.</title>
        <authorList>
            <person name="Olonade I."/>
            <person name="van Zyl L.J."/>
            <person name="Trindade M."/>
        </authorList>
    </citation>
    <scope>NUCLEOTIDE SEQUENCE [LARGE SCALE GENOMIC DNA]</scope>
    <source>
        <strain evidence="2 3">XOM25</strain>
    </source>
</reference>
<dbReference type="InterPro" id="IPR006531">
    <property type="entry name" value="Gp5/Vgr_OB"/>
</dbReference>
<evidence type="ECO:0000313" key="3">
    <source>
        <dbReference type="Proteomes" id="UP000032352"/>
    </source>
</evidence>
<name>A0AAE9YYU8_9GAMM</name>
<dbReference type="Pfam" id="PF05954">
    <property type="entry name" value="Phage_GPD"/>
    <property type="match status" value="1"/>
</dbReference>
<proteinExistence type="predicted"/>
<protein>
    <submittedName>
        <fullName evidence="2">Type VI secretion system tip protein VgrG</fullName>
    </submittedName>
</protein>
<dbReference type="KEGG" id="tvd:SG34_015785"/>
<feature type="domain" description="Gp5/Type VI secretion system Vgr protein OB-fold" evidence="1">
    <location>
        <begin position="387"/>
        <end position="452"/>
    </location>
</feature>
<dbReference type="NCBIfam" id="TIGR01646">
    <property type="entry name" value="vgr_GE"/>
    <property type="match status" value="1"/>
</dbReference>
<dbReference type="Gene3D" id="2.40.50.230">
    <property type="entry name" value="Gp5 N-terminal domain"/>
    <property type="match status" value="1"/>
</dbReference>
<dbReference type="Proteomes" id="UP000032352">
    <property type="component" value="Chromosome"/>
</dbReference>
<keyword evidence="3" id="KW-1185">Reference proteome</keyword>
<evidence type="ECO:0000313" key="2">
    <source>
        <dbReference type="EMBL" id="WDE02904.1"/>
    </source>
</evidence>
<gene>
    <name evidence="2" type="primary">vgrG</name>
    <name evidence="2" type="ORF">SG34_015785</name>
</gene>
<dbReference type="SUPFAM" id="SSF69279">
    <property type="entry name" value="Phage tail proteins"/>
    <property type="match status" value="1"/>
</dbReference>
<organism evidence="2 3">
    <name type="scientific">Thalassomonas viridans</name>
    <dbReference type="NCBI Taxonomy" id="137584"/>
    <lineage>
        <taxon>Bacteria</taxon>
        <taxon>Pseudomonadati</taxon>
        <taxon>Pseudomonadota</taxon>
        <taxon>Gammaproteobacteria</taxon>
        <taxon>Alteromonadales</taxon>
        <taxon>Colwelliaceae</taxon>
        <taxon>Thalassomonas</taxon>
    </lineage>
</organism>
<dbReference type="EMBL" id="CP059733">
    <property type="protein sequence ID" value="WDE02904.1"/>
    <property type="molecule type" value="Genomic_DNA"/>
</dbReference>
<dbReference type="Pfam" id="PF04717">
    <property type="entry name" value="Phage_base_V"/>
    <property type="match status" value="1"/>
</dbReference>
<dbReference type="InterPro" id="IPR037026">
    <property type="entry name" value="Vgr_OB-fold_dom_sf"/>
</dbReference>
<sequence>MSDERIIPLPDFGDLASFTVKIDGSEISPETHVANIIIRKEYNKVANATLVVLDGDVAEQDFAESNSDLFIPGKEVEVLAGYHSDESQVFKGIIISQGLKVRKNKPAQLIVECKDKAIHMTAMRSSRYFTEMKDSDIMDELAGAYGLDTDIEATDLSHKEMVQYNCTDWDFILTRAEANSKLVTTDDGKLTVAGADLGQEPVLSLNYGSTLMEFEASMDARNQIPASKSESWDYASQEIIEEEGSDPGLSEAGNLSSSDLAKVLEYEAVKLKHTGKVADQELKSWSDARLYRSRLAKTLGRARCQGFGDIKPGALVEFSGVGDRFNGKHLITAIRHQLNTDNWTSDIGFGMPVNWFADKPDIMERPASALLPGVRGLQIGICKQIGEDPDGEDRILITLPIIDPEGDGVWARISTLDAGDNRGSFFRPEIDDEVLVGFLNDDPRDPIVLGMLNSSSKPAPLSSSDDNHEKGLVTRSEMKMIFNDDKVSYTLETPKGNKVVLSEDSGSILIEDENGNKMEMTSDGILVDSPGDINIKAAGDVNIEGTNCNIKASAEYKAEGGAGAEMSTSAIAVVKGSLVQIN</sequence>
<dbReference type="RefSeq" id="WP_044840278.1">
    <property type="nucleotide sequence ID" value="NZ_CP059733.1"/>
</dbReference>
<accession>A0AAE9YYU8</accession>